<feature type="region of interest" description="Disordered" evidence="1">
    <location>
        <begin position="365"/>
        <end position="405"/>
    </location>
</feature>
<protein>
    <submittedName>
        <fullName evidence="2">Uncharacterized protein</fullName>
    </submittedName>
</protein>
<reference evidence="2" key="2">
    <citation type="submission" date="2021-04" db="EMBL/GenBank/DDBJ databases">
        <authorList>
            <person name="Podell S."/>
        </authorList>
    </citation>
    <scope>NUCLEOTIDE SEQUENCE</scope>
    <source>
        <strain evidence="2">Hildebrandi</strain>
    </source>
</reference>
<gene>
    <name evidence="2" type="ORF">IV203_020333</name>
</gene>
<reference evidence="2" key="1">
    <citation type="journal article" date="2021" name="Sci. Rep.">
        <title>Diploid genomic architecture of Nitzschia inconspicua, an elite biomass production diatom.</title>
        <authorList>
            <person name="Oliver A."/>
            <person name="Podell S."/>
            <person name="Pinowska A."/>
            <person name="Traller J.C."/>
            <person name="Smith S.R."/>
            <person name="McClure R."/>
            <person name="Beliaev A."/>
            <person name="Bohutskyi P."/>
            <person name="Hill E.A."/>
            <person name="Rabines A."/>
            <person name="Zheng H."/>
            <person name="Allen L.Z."/>
            <person name="Kuo A."/>
            <person name="Grigoriev I.V."/>
            <person name="Allen A.E."/>
            <person name="Hazlebeck D."/>
            <person name="Allen E.E."/>
        </authorList>
    </citation>
    <scope>NUCLEOTIDE SEQUENCE</scope>
    <source>
        <strain evidence="2">Hildebrandi</strain>
    </source>
</reference>
<comment type="caution">
    <text evidence="2">The sequence shown here is derived from an EMBL/GenBank/DDBJ whole genome shotgun (WGS) entry which is preliminary data.</text>
</comment>
<feature type="compositionally biased region" description="Basic residues" evidence="1">
    <location>
        <begin position="377"/>
        <end position="387"/>
    </location>
</feature>
<evidence type="ECO:0000256" key="1">
    <source>
        <dbReference type="SAM" id="MobiDB-lite"/>
    </source>
</evidence>
<evidence type="ECO:0000313" key="2">
    <source>
        <dbReference type="EMBL" id="KAG7339180.1"/>
    </source>
</evidence>
<sequence length="522" mass="59888">MSVKPNHECLQQPQKDLPVIAATTKERVQPPVLLPTNFSPSRIYYFGYGPIVHPLVRYRRGVPIASVEAAVLYEHRLTFQQGGLVHAQPQQRGYQVYGVLLNFDSIEEWQTFAAFDDGAYRITTKQVYSLKTDRQVTAYTFVMDIGIDDGHSGSCSTTTTTTSTFTEALPQERYLHLMAEGLKQLGDDIPQDYIIDELFAVPYIPKTKKYRTFPQEQDVLQTISQRRYQQLCRSSCNQKHQYLYFIIGRKVVKLCVSTNSAKENDTRRCCCTNPCAKWIQSRFHGKPDGTLVLHQTVVDPELSMVDTVQELTHQHFDWAEHYMVEFLEQGGLSAKVAYYLEPKKRRYCDKPRWWWSWLQVRNSPGSLNSNRSIHSSSRSKLHRRGRLRSKDDDDDDDDVESHYSYSSNASSNVALHHISRTRRQKRIQRESLAAALFNNLKNDMDGTAAEGTYFIEDDHVDDTRNNLSLVIPHVIVRHDCIATTMDKGDHCHDSWHDNSVEECKVPEDPSINNGTVDAMNSG</sequence>
<name>A0A9K3K9Q9_9STRA</name>
<organism evidence="2 3">
    <name type="scientific">Nitzschia inconspicua</name>
    <dbReference type="NCBI Taxonomy" id="303405"/>
    <lineage>
        <taxon>Eukaryota</taxon>
        <taxon>Sar</taxon>
        <taxon>Stramenopiles</taxon>
        <taxon>Ochrophyta</taxon>
        <taxon>Bacillariophyta</taxon>
        <taxon>Bacillariophyceae</taxon>
        <taxon>Bacillariophycidae</taxon>
        <taxon>Bacillariales</taxon>
        <taxon>Bacillariaceae</taxon>
        <taxon>Nitzschia</taxon>
    </lineage>
</organism>
<dbReference type="Proteomes" id="UP000693970">
    <property type="component" value="Unassembled WGS sequence"/>
</dbReference>
<proteinExistence type="predicted"/>
<evidence type="ECO:0000313" key="3">
    <source>
        <dbReference type="Proteomes" id="UP000693970"/>
    </source>
</evidence>
<dbReference type="EMBL" id="JAGRRH010000039">
    <property type="protein sequence ID" value="KAG7339180.1"/>
    <property type="molecule type" value="Genomic_DNA"/>
</dbReference>
<dbReference type="AlphaFoldDB" id="A0A9K3K9Q9"/>
<accession>A0A9K3K9Q9</accession>
<feature type="compositionally biased region" description="Low complexity" evidence="1">
    <location>
        <begin position="365"/>
        <end position="376"/>
    </location>
</feature>
<keyword evidence="3" id="KW-1185">Reference proteome</keyword>
<dbReference type="OrthoDB" id="2924818at2759"/>